<evidence type="ECO:0000313" key="6">
    <source>
        <dbReference type="EMBL" id="RDU73019.1"/>
    </source>
</evidence>
<dbReference type="Proteomes" id="UP000256695">
    <property type="component" value="Unassembled WGS sequence"/>
</dbReference>
<dbReference type="Pfam" id="PF13361">
    <property type="entry name" value="UvrD_C"/>
    <property type="match status" value="1"/>
</dbReference>
<dbReference type="GO" id="GO:0003677">
    <property type="term" value="F:DNA binding"/>
    <property type="evidence" value="ECO:0007669"/>
    <property type="project" value="InterPro"/>
</dbReference>
<dbReference type="GO" id="GO:0005524">
    <property type="term" value="F:ATP binding"/>
    <property type="evidence" value="ECO:0007669"/>
    <property type="project" value="UniProtKB-KW"/>
</dbReference>
<feature type="domain" description="UvrD-like helicase C-terminal" evidence="5">
    <location>
        <begin position="337"/>
        <end position="448"/>
    </location>
</feature>
<evidence type="ECO:0000259" key="5">
    <source>
        <dbReference type="Pfam" id="PF13361"/>
    </source>
</evidence>
<keyword evidence="4" id="KW-0067">ATP-binding</keyword>
<dbReference type="PANTHER" id="PTHR11070:SF30">
    <property type="entry name" value="F-BOX DNA HELICASE 1"/>
    <property type="match status" value="1"/>
</dbReference>
<sequence>MKLTQEQKKIIESNAEITLINAFAGCGKTSTLINFYKQRPQNTFLYLCYNTSMKKEADKKFTGSNIDVKTFHSLAYSAIGHKFKEKIERNEKLRVSNLKDFFPELEQYEIDLLLKSFTYFINSNLGENEFHKISFNIGGFYTKYLQKLWNLVCNENSSIPFEQDFYLKIYEQCNYKLNYDYILVDEAQDLNPVMLSLVMKQKARKVFVGDTYQKIYGFRNCIDALSDLKNLENAESFFLTQTFRCPQDIVDLANQYLFLANSQKKLITQKEKTNETWSETERYTFIARNNSTIFLFLAENPHLKIHFFGGVKKYNLTDIADIARVFSTNEKSKEKIVNPLFKEKLNTKEKLLNFIKENPDEIDISSKLSAFYIAVSNEINIFKVIRSIHHYKENECDVIVTTAHKSKGAEWDRVVLANDLLKVSMRDKIPSEEINLLYVAITRAKSLLKNSEPYDIFSLLSDKPNQKEVLEEIKNNIYQI</sequence>
<keyword evidence="2" id="KW-0378">Hydrolase</keyword>
<dbReference type="GO" id="GO:0016787">
    <property type="term" value="F:hydrolase activity"/>
    <property type="evidence" value="ECO:0007669"/>
    <property type="project" value="UniProtKB-KW"/>
</dbReference>
<keyword evidence="7" id="KW-1185">Reference proteome</keyword>
<gene>
    <name evidence="6" type="ORF">CQA57_05700</name>
</gene>
<keyword evidence="1" id="KW-0547">Nucleotide-binding</keyword>
<evidence type="ECO:0000256" key="4">
    <source>
        <dbReference type="ARBA" id="ARBA00022840"/>
    </source>
</evidence>
<evidence type="ECO:0000256" key="1">
    <source>
        <dbReference type="ARBA" id="ARBA00022741"/>
    </source>
</evidence>
<reference evidence="6 7" key="1">
    <citation type="submission" date="2018-04" db="EMBL/GenBank/DDBJ databases">
        <title>Novel Campyloabacter and Helicobacter Species and Strains.</title>
        <authorList>
            <person name="Mannion A.J."/>
            <person name="Shen Z."/>
            <person name="Fox J.G."/>
        </authorList>
    </citation>
    <scope>NUCLEOTIDE SEQUENCE [LARGE SCALE GENOMIC DNA]</scope>
    <source>
        <strain evidence="6 7">MIT 04-9362</strain>
    </source>
</reference>
<dbReference type="GO" id="GO:0043138">
    <property type="term" value="F:3'-5' DNA helicase activity"/>
    <property type="evidence" value="ECO:0007669"/>
    <property type="project" value="TreeGrafter"/>
</dbReference>
<accession>A0A3D8J6A0</accession>
<dbReference type="AlphaFoldDB" id="A0A3D8J6A0"/>
<proteinExistence type="predicted"/>
<dbReference type="InterPro" id="IPR000212">
    <property type="entry name" value="DNA_helicase_UvrD/REP"/>
</dbReference>
<dbReference type="InterPro" id="IPR014017">
    <property type="entry name" value="DNA_helicase_UvrD-like_C"/>
</dbReference>
<evidence type="ECO:0000256" key="3">
    <source>
        <dbReference type="ARBA" id="ARBA00022806"/>
    </source>
</evidence>
<evidence type="ECO:0000256" key="2">
    <source>
        <dbReference type="ARBA" id="ARBA00022801"/>
    </source>
</evidence>
<protein>
    <recommendedName>
        <fullName evidence="5">UvrD-like helicase C-terminal domain-containing protein</fullName>
    </recommendedName>
</protein>
<dbReference type="InterPro" id="IPR027417">
    <property type="entry name" value="P-loop_NTPase"/>
</dbReference>
<keyword evidence="3" id="KW-0347">Helicase</keyword>
<dbReference type="SUPFAM" id="SSF52540">
    <property type="entry name" value="P-loop containing nucleoside triphosphate hydrolases"/>
    <property type="match status" value="1"/>
</dbReference>
<dbReference type="OrthoDB" id="5318045at2"/>
<dbReference type="Gene3D" id="3.40.50.300">
    <property type="entry name" value="P-loop containing nucleotide triphosphate hydrolases"/>
    <property type="match status" value="2"/>
</dbReference>
<dbReference type="EMBL" id="NXLX01000013">
    <property type="protein sequence ID" value="RDU73019.1"/>
    <property type="molecule type" value="Genomic_DNA"/>
</dbReference>
<organism evidence="6 7">
    <name type="scientific">Helicobacter anseris</name>
    <dbReference type="NCBI Taxonomy" id="375926"/>
    <lineage>
        <taxon>Bacteria</taxon>
        <taxon>Pseudomonadati</taxon>
        <taxon>Campylobacterota</taxon>
        <taxon>Epsilonproteobacteria</taxon>
        <taxon>Campylobacterales</taxon>
        <taxon>Helicobacteraceae</taxon>
        <taxon>Helicobacter</taxon>
    </lineage>
</organism>
<comment type="caution">
    <text evidence="6">The sequence shown here is derived from an EMBL/GenBank/DDBJ whole genome shotgun (WGS) entry which is preliminary data.</text>
</comment>
<dbReference type="PANTHER" id="PTHR11070">
    <property type="entry name" value="UVRD / RECB / PCRA DNA HELICASE FAMILY MEMBER"/>
    <property type="match status" value="1"/>
</dbReference>
<evidence type="ECO:0000313" key="7">
    <source>
        <dbReference type="Proteomes" id="UP000256695"/>
    </source>
</evidence>
<dbReference type="RefSeq" id="WP_115579271.1">
    <property type="nucleotide sequence ID" value="NZ_NXLX01000013.1"/>
</dbReference>
<dbReference type="GO" id="GO:0031297">
    <property type="term" value="P:replication fork processing"/>
    <property type="evidence" value="ECO:0007669"/>
    <property type="project" value="TreeGrafter"/>
</dbReference>
<dbReference type="Pfam" id="PF13245">
    <property type="entry name" value="AAA_19"/>
    <property type="match status" value="1"/>
</dbReference>
<dbReference type="GO" id="GO:0000724">
    <property type="term" value="P:double-strand break repair via homologous recombination"/>
    <property type="evidence" value="ECO:0007669"/>
    <property type="project" value="TreeGrafter"/>
</dbReference>
<name>A0A3D8J6A0_9HELI</name>